<protein>
    <recommendedName>
        <fullName evidence="5">PH domain-containing protein</fullName>
    </recommendedName>
</protein>
<sequence>MSTRFDTLKSQLETLSFENLQTRSIAPNDSLARKRSLIQKDVERKCKEHSELKRTYTELTTSTLKQEEIQRTQLQELEVQLDVILTQKRRERANLRRQSERIQAQIETYKDSVGKIDKQMQSLEEKAEKVTNLMKDEQSVRLEAFKSALKPLEDTQVTIQEERKNLDLQRQNLMERLQGLDGNFSLKSDAILELKKKKQESIANKEKVKKAMEEIKKKHHNDYKIFFQEIETKEILTTIKDKKAKQTTTIKEADQTIAVLDAEIERANNELVSMENDNKKNPQTSRSERELVDIEKLLALKCKDLQVRNLKEVIAQVCEGSNFNVSQNILKEQFKIVEAKEFDMMEEWKLEEEQMEAKIQEMKKLADEQEGEILCMISADQSDPALENMLRDMQNALAQMREEAEKAKRRYRCKMAVLGQWKNQNRSVLLSDSPSALPSDSDISKAFKKQIQQSAKSQGEITAIESIFTNYINKVCQREDLMGRDSEDISEKESRIAEQKEKLAALKGRRLALQTEKDTLQKEFLKILLLEKAAIKKFENAKAEVEVQRRKKIDEAVSQNFTKSNQELAQIQKTYGDKALKKLRDQELKSMNENQKKCNKEVRKKLEEVQLEMQHWDNEIERVEKSIEDHMTPEVLSIEEEISTLKKQINSIKEQDQILAEAELDVEAKLESLMESKRIDITRNLQKIVLHHGGEVDLAKLDKLKKNKEKKEEAIDQLEHEIEIINKDFSDKITVVEIEEAKIKARVNQIQEELINLQQDKQKVNVLMKKLKISQKEIEHLGIQEEDVELFMERSAMLKPKPQEERKGMTRSQSLPRIRSESLDKSRDEMFEAEEEEKKDEQESKNIPENQESQENETSPVEAMNSINETEINPINENASECSESKFKFNYKDLTKAEIAFLETIKPLLEGSTLYKRLSQRNSLQFPEFDALDPENPPPENCGYQIRNFSLLKHLNKIEIRRPNKPGIESNILIDQILDVVLPKHTVEILKAKKKLLTSNDDLLDSEAAMKKYLEMKESGHINYFDPCIKVLSESCDCFPFFVTLDKGGRVELIADSYSTYRIWVDGIQGLIKFKKQLGRLKYKIISD</sequence>
<keyword evidence="1" id="KW-0175">Coiled coil</keyword>
<feature type="coiled-coil region" evidence="1">
    <location>
        <begin position="489"/>
        <end position="555"/>
    </location>
</feature>
<proteinExistence type="predicted"/>
<feature type="region of interest" description="Disordered" evidence="2">
    <location>
        <begin position="797"/>
        <end position="861"/>
    </location>
</feature>
<feature type="coiled-coil region" evidence="1">
    <location>
        <begin position="588"/>
        <end position="655"/>
    </location>
</feature>
<evidence type="ECO:0000313" key="3">
    <source>
        <dbReference type="EMBL" id="CAG9311215.1"/>
    </source>
</evidence>
<accession>A0AAU9IP15</accession>
<dbReference type="EMBL" id="CAJZBQ010000004">
    <property type="protein sequence ID" value="CAG9311215.1"/>
    <property type="molecule type" value="Genomic_DNA"/>
</dbReference>
<feature type="compositionally biased region" description="Polar residues" evidence="2">
    <location>
        <begin position="847"/>
        <end position="859"/>
    </location>
</feature>
<evidence type="ECO:0000256" key="1">
    <source>
        <dbReference type="SAM" id="Coils"/>
    </source>
</evidence>
<feature type="coiled-coil region" evidence="1">
    <location>
        <begin position="345"/>
        <end position="417"/>
    </location>
</feature>
<dbReference type="AlphaFoldDB" id="A0AAU9IP15"/>
<feature type="coiled-coil region" evidence="1">
    <location>
        <begin position="701"/>
        <end position="777"/>
    </location>
</feature>
<name>A0AAU9IP15_9CILI</name>
<feature type="compositionally biased region" description="Basic and acidic residues" evidence="2">
    <location>
        <begin position="818"/>
        <end position="830"/>
    </location>
</feature>
<evidence type="ECO:0000313" key="4">
    <source>
        <dbReference type="Proteomes" id="UP001162131"/>
    </source>
</evidence>
<organism evidence="3 4">
    <name type="scientific">Blepharisma stoltei</name>
    <dbReference type="NCBI Taxonomy" id="1481888"/>
    <lineage>
        <taxon>Eukaryota</taxon>
        <taxon>Sar</taxon>
        <taxon>Alveolata</taxon>
        <taxon>Ciliophora</taxon>
        <taxon>Postciliodesmatophora</taxon>
        <taxon>Heterotrichea</taxon>
        <taxon>Heterotrichida</taxon>
        <taxon>Blepharismidae</taxon>
        <taxon>Blepharisma</taxon>
    </lineage>
</organism>
<feature type="coiled-coil region" evidence="1">
    <location>
        <begin position="250"/>
        <end position="277"/>
    </location>
</feature>
<reference evidence="3" key="1">
    <citation type="submission" date="2021-09" db="EMBL/GenBank/DDBJ databases">
        <authorList>
            <consortium name="AG Swart"/>
            <person name="Singh M."/>
            <person name="Singh A."/>
            <person name="Seah K."/>
            <person name="Emmerich C."/>
        </authorList>
    </citation>
    <scope>NUCLEOTIDE SEQUENCE</scope>
    <source>
        <strain evidence="3">ATCC30299</strain>
    </source>
</reference>
<dbReference type="Proteomes" id="UP001162131">
    <property type="component" value="Unassembled WGS sequence"/>
</dbReference>
<gene>
    <name evidence="3" type="ORF">BSTOLATCC_MIC3507</name>
</gene>
<keyword evidence="4" id="KW-1185">Reference proteome</keyword>
<evidence type="ECO:0000256" key="2">
    <source>
        <dbReference type="SAM" id="MobiDB-lite"/>
    </source>
</evidence>
<comment type="caution">
    <text evidence="3">The sequence shown here is derived from an EMBL/GenBank/DDBJ whole genome shotgun (WGS) entry which is preliminary data.</text>
</comment>
<feature type="coiled-coil region" evidence="1">
    <location>
        <begin position="74"/>
        <end position="218"/>
    </location>
</feature>
<evidence type="ECO:0008006" key="5">
    <source>
        <dbReference type="Google" id="ProtNLM"/>
    </source>
</evidence>